<sequence length="222" mass="25814">MFILTDGKNYVMENPMKSGEYMITTSSSMAKEFTYKQARSLVQNSRKKYSWIKKYNLIDVDTGQKSDKSLYYRGNADIYIGDKNNFDYALLDKIESEANSILGLVGWDDNQLITYKNLLNTELSKCDSAESDINHALEKYKKIHNGKKPQAHKVAKIGYLLDDIRDKHKRIKQCIRYVQVMQDAIVKGYNIEKIKLELSKVTSDDYKGRTEYWKMANDILED</sequence>
<dbReference type="AlphaFoldDB" id="A0A415MEH4"/>
<organism evidence="1 2">
    <name type="scientific">Lachnospira eligens</name>
    <dbReference type="NCBI Taxonomy" id="39485"/>
    <lineage>
        <taxon>Bacteria</taxon>
        <taxon>Bacillati</taxon>
        <taxon>Bacillota</taxon>
        <taxon>Clostridia</taxon>
        <taxon>Lachnospirales</taxon>
        <taxon>Lachnospiraceae</taxon>
        <taxon>Lachnospira</taxon>
    </lineage>
</organism>
<accession>A0A415MEH4</accession>
<reference evidence="1 2" key="1">
    <citation type="submission" date="2018-08" db="EMBL/GenBank/DDBJ databases">
        <title>A genome reference for cultivated species of the human gut microbiota.</title>
        <authorList>
            <person name="Zou Y."/>
            <person name="Xue W."/>
            <person name="Luo G."/>
        </authorList>
    </citation>
    <scope>NUCLEOTIDE SEQUENCE [LARGE SCALE GENOMIC DNA]</scope>
    <source>
        <strain evidence="1 2">AF36-7BH</strain>
    </source>
</reference>
<gene>
    <name evidence="1" type="ORF">DW007_02900</name>
</gene>
<evidence type="ECO:0000313" key="1">
    <source>
        <dbReference type="EMBL" id="RHL71110.1"/>
    </source>
</evidence>
<proteinExistence type="predicted"/>
<dbReference type="EMBL" id="QROY01000002">
    <property type="protein sequence ID" value="RHL71110.1"/>
    <property type="molecule type" value="Genomic_DNA"/>
</dbReference>
<evidence type="ECO:0000313" key="2">
    <source>
        <dbReference type="Proteomes" id="UP000285201"/>
    </source>
</evidence>
<protein>
    <submittedName>
        <fullName evidence="1">Uncharacterized protein</fullName>
    </submittedName>
</protein>
<dbReference type="Proteomes" id="UP000285201">
    <property type="component" value="Unassembled WGS sequence"/>
</dbReference>
<comment type="caution">
    <text evidence="1">The sequence shown here is derived from an EMBL/GenBank/DDBJ whole genome shotgun (WGS) entry which is preliminary data.</text>
</comment>
<dbReference type="RefSeq" id="WP_118370168.1">
    <property type="nucleotide sequence ID" value="NZ_QROY01000002.1"/>
</dbReference>
<name>A0A415MEH4_9FIRM</name>